<feature type="transmembrane region" description="Helical" evidence="5">
    <location>
        <begin position="43"/>
        <end position="76"/>
    </location>
</feature>
<accession>A0A844H8Y3</accession>
<comment type="caution">
    <text evidence="6">The sequence shown here is derived from an EMBL/GenBank/DDBJ whole genome shotgun (WGS) entry which is preliminary data.</text>
</comment>
<evidence type="ECO:0000313" key="6">
    <source>
        <dbReference type="EMBL" id="MTH36060.1"/>
    </source>
</evidence>
<dbReference type="Pfam" id="PF04191">
    <property type="entry name" value="PEMT"/>
    <property type="match status" value="1"/>
</dbReference>
<dbReference type="Gene3D" id="1.20.120.1630">
    <property type="match status" value="1"/>
</dbReference>
<reference evidence="6 7" key="1">
    <citation type="submission" date="2019-11" db="EMBL/GenBank/DDBJ databases">
        <authorList>
            <person name="Dong K."/>
        </authorList>
    </citation>
    <scope>NUCLEOTIDE SEQUENCE [LARGE SCALE GENOMIC DNA]</scope>
    <source>
        <strain evidence="6 7">JCM 17370</strain>
    </source>
</reference>
<keyword evidence="3 5" id="KW-1133">Transmembrane helix</keyword>
<dbReference type="PANTHER" id="PTHR43847:SF1">
    <property type="entry name" value="BLL3993 PROTEIN"/>
    <property type="match status" value="1"/>
</dbReference>
<protein>
    <submittedName>
        <fullName evidence="6">Isoprenylcysteine carboxylmethyltransferase family protein</fullName>
    </submittedName>
</protein>
<evidence type="ECO:0000256" key="5">
    <source>
        <dbReference type="SAM" id="Phobius"/>
    </source>
</evidence>
<dbReference type="GO" id="GO:0012505">
    <property type="term" value="C:endomembrane system"/>
    <property type="evidence" value="ECO:0007669"/>
    <property type="project" value="UniProtKB-SubCell"/>
</dbReference>
<sequence>MRSLGSLCITTAVLGRFWAILYIGGRKNAQIMQEGPYSICRHPLYLFSTIGAAGFGLLLDSLTLTVVFGLGAFAILSLTARREEAYLRATFGAAYDDYAARVPRILPWPWLFHAGPGVELNLYALRRNLADALVFIAAFPVAETIRLMHQAGLATGFGIF</sequence>
<dbReference type="InterPro" id="IPR052527">
    <property type="entry name" value="Metal_cation-efflux_comp"/>
</dbReference>
<evidence type="ECO:0000313" key="7">
    <source>
        <dbReference type="Proteomes" id="UP000442533"/>
    </source>
</evidence>
<organism evidence="6 7">
    <name type="scientific">Paracoccus limosus</name>
    <dbReference type="NCBI Taxonomy" id="913252"/>
    <lineage>
        <taxon>Bacteria</taxon>
        <taxon>Pseudomonadati</taxon>
        <taxon>Pseudomonadota</taxon>
        <taxon>Alphaproteobacteria</taxon>
        <taxon>Rhodobacterales</taxon>
        <taxon>Paracoccaceae</taxon>
        <taxon>Paracoccus</taxon>
    </lineage>
</organism>
<dbReference type="PANTHER" id="PTHR43847">
    <property type="entry name" value="BLL3993 PROTEIN"/>
    <property type="match status" value="1"/>
</dbReference>
<evidence type="ECO:0000256" key="1">
    <source>
        <dbReference type="ARBA" id="ARBA00004127"/>
    </source>
</evidence>
<evidence type="ECO:0000256" key="3">
    <source>
        <dbReference type="ARBA" id="ARBA00022989"/>
    </source>
</evidence>
<comment type="subcellular location">
    <subcellularLocation>
        <location evidence="1">Endomembrane system</location>
        <topology evidence="1">Multi-pass membrane protein</topology>
    </subcellularLocation>
</comment>
<dbReference type="EMBL" id="WMIF01000027">
    <property type="protein sequence ID" value="MTH36060.1"/>
    <property type="molecule type" value="Genomic_DNA"/>
</dbReference>
<keyword evidence="6" id="KW-0489">Methyltransferase</keyword>
<evidence type="ECO:0000256" key="4">
    <source>
        <dbReference type="ARBA" id="ARBA00023136"/>
    </source>
</evidence>
<dbReference type="OrthoDB" id="7210610at2"/>
<keyword evidence="6" id="KW-0808">Transferase</keyword>
<keyword evidence="7" id="KW-1185">Reference proteome</keyword>
<gene>
    <name evidence="6" type="ORF">GL279_15770</name>
</gene>
<name>A0A844H8Y3_9RHOB</name>
<evidence type="ECO:0000256" key="2">
    <source>
        <dbReference type="ARBA" id="ARBA00022692"/>
    </source>
</evidence>
<dbReference type="AlphaFoldDB" id="A0A844H8Y3"/>
<dbReference type="InterPro" id="IPR007318">
    <property type="entry name" value="Phopholipid_MeTrfase"/>
</dbReference>
<dbReference type="Proteomes" id="UP000442533">
    <property type="component" value="Unassembled WGS sequence"/>
</dbReference>
<dbReference type="GO" id="GO:0032259">
    <property type="term" value="P:methylation"/>
    <property type="evidence" value="ECO:0007669"/>
    <property type="project" value="UniProtKB-KW"/>
</dbReference>
<keyword evidence="2 5" id="KW-0812">Transmembrane</keyword>
<dbReference type="GO" id="GO:0008168">
    <property type="term" value="F:methyltransferase activity"/>
    <property type="evidence" value="ECO:0007669"/>
    <property type="project" value="UniProtKB-KW"/>
</dbReference>
<keyword evidence="4 5" id="KW-0472">Membrane</keyword>
<proteinExistence type="predicted"/>